<gene>
    <name evidence="2" type="ORF">PACLA_8A012400</name>
</gene>
<dbReference type="InterPro" id="IPR041588">
    <property type="entry name" value="Integrase_H2C2"/>
</dbReference>
<dbReference type="Gene3D" id="1.10.340.70">
    <property type="match status" value="1"/>
</dbReference>
<evidence type="ECO:0000256" key="1">
    <source>
        <dbReference type="SAM" id="MobiDB-lite"/>
    </source>
</evidence>
<dbReference type="Proteomes" id="UP001152795">
    <property type="component" value="Unassembled WGS sequence"/>
</dbReference>
<name>A0A6S7GWB6_PARCT</name>
<comment type="caution">
    <text evidence="2">The sequence shown here is derived from an EMBL/GenBank/DDBJ whole genome shotgun (WGS) entry which is preliminary data.</text>
</comment>
<protein>
    <submittedName>
        <fullName evidence="2">Uncharacterized protein</fullName>
    </submittedName>
</protein>
<dbReference type="Pfam" id="PF17921">
    <property type="entry name" value="Integrase_H2C2"/>
    <property type="match status" value="1"/>
</dbReference>
<feature type="region of interest" description="Disordered" evidence="1">
    <location>
        <begin position="1"/>
        <end position="26"/>
    </location>
</feature>
<evidence type="ECO:0000313" key="2">
    <source>
        <dbReference type="EMBL" id="CAB3994412.1"/>
    </source>
</evidence>
<keyword evidence="3" id="KW-1185">Reference proteome</keyword>
<dbReference type="EMBL" id="CACRXK020002458">
    <property type="protein sequence ID" value="CAB3994412.1"/>
    <property type="molecule type" value="Genomic_DNA"/>
</dbReference>
<evidence type="ECO:0000313" key="3">
    <source>
        <dbReference type="Proteomes" id="UP001152795"/>
    </source>
</evidence>
<sequence>MGCQVGRERDEDISKGAAIGGFQNESGPCKVGHKKFPIAMSTHQNEHGLFTRNHKKQVLLPASPVPTILSLAHDETGHQGADKMLARIETHYWWPNSMLLLLPRDTEMHQFINDQEKRNHLH</sequence>
<reference evidence="2" key="1">
    <citation type="submission" date="2020-04" db="EMBL/GenBank/DDBJ databases">
        <authorList>
            <person name="Alioto T."/>
            <person name="Alioto T."/>
            <person name="Gomez Garrido J."/>
        </authorList>
    </citation>
    <scope>NUCLEOTIDE SEQUENCE</scope>
    <source>
        <strain evidence="2">A484AB</strain>
    </source>
</reference>
<feature type="compositionally biased region" description="Basic and acidic residues" evidence="1">
    <location>
        <begin position="1"/>
        <end position="14"/>
    </location>
</feature>
<organism evidence="2 3">
    <name type="scientific">Paramuricea clavata</name>
    <name type="common">Red gorgonian</name>
    <name type="synonym">Violescent sea-whip</name>
    <dbReference type="NCBI Taxonomy" id="317549"/>
    <lineage>
        <taxon>Eukaryota</taxon>
        <taxon>Metazoa</taxon>
        <taxon>Cnidaria</taxon>
        <taxon>Anthozoa</taxon>
        <taxon>Octocorallia</taxon>
        <taxon>Malacalcyonacea</taxon>
        <taxon>Plexauridae</taxon>
        <taxon>Paramuricea</taxon>
    </lineage>
</organism>
<proteinExistence type="predicted"/>
<accession>A0A6S7GWB6</accession>
<dbReference type="AlphaFoldDB" id="A0A6S7GWB6"/>